<proteinExistence type="predicted"/>
<reference evidence="1" key="2">
    <citation type="journal article" date="2015" name="Fish Shellfish Immunol.">
        <title>Early steps in the European eel (Anguilla anguilla)-Vibrio vulnificus interaction in the gills: Role of the RtxA13 toxin.</title>
        <authorList>
            <person name="Callol A."/>
            <person name="Pajuelo D."/>
            <person name="Ebbesson L."/>
            <person name="Teles M."/>
            <person name="MacKenzie S."/>
            <person name="Amaro C."/>
        </authorList>
    </citation>
    <scope>NUCLEOTIDE SEQUENCE</scope>
</reference>
<name>A0A0E9PCM9_ANGAN</name>
<reference evidence="1" key="1">
    <citation type="submission" date="2014-11" db="EMBL/GenBank/DDBJ databases">
        <authorList>
            <person name="Amaro Gonzalez C."/>
        </authorList>
    </citation>
    <scope>NUCLEOTIDE SEQUENCE</scope>
</reference>
<sequence length="55" mass="5856">MAGRSFHLAEVCGESKPTFALRQHNTAQAGGGRYSRGGQQTTEMIVCLLVTDGES</sequence>
<dbReference type="AlphaFoldDB" id="A0A0E9PCM9"/>
<evidence type="ECO:0000313" key="1">
    <source>
        <dbReference type="EMBL" id="JAH01608.1"/>
    </source>
</evidence>
<accession>A0A0E9PCM9</accession>
<dbReference type="EMBL" id="GBXM01106969">
    <property type="protein sequence ID" value="JAH01608.1"/>
    <property type="molecule type" value="Transcribed_RNA"/>
</dbReference>
<protein>
    <submittedName>
        <fullName evidence="1">Uncharacterized protein</fullName>
    </submittedName>
</protein>
<organism evidence="1">
    <name type="scientific">Anguilla anguilla</name>
    <name type="common">European freshwater eel</name>
    <name type="synonym">Muraena anguilla</name>
    <dbReference type="NCBI Taxonomy" id="7936"/>
    <lineage>
        <taxon>Eukaryota</taxon>
        <taxon>Metazoa</taxon>
        <taxon>Chordata</taxon>
        <taxon>Craniata</taxon>
        <taxon>Vertebrata</taxon>
        <taxon>Euteleostomi</taxon>
        <taxon>Actinopterygii</taxon>
        <taxon>Neopterygii</taxon>
        <taxon>Teleostei</taxon>
        <taxon>Anguilliformes</taxon>
        <taxon>Anguillidae</taxon>
        <taxon>Anguilla</taxon>
    </lineage>
</organism>